<comment type="caution">
    <text evidence="1">The sequence shown here is derived from an EMBL/GenBank/DDBJ whole genome shotgun (WGS) entry which is preliminary data.</text>
</comment>
<evidence type="ECO:0000313" key="1">
    <source>
        <dbReference type="EMBL" id="MFM9329756.1"/>
    </source>
</evidence>
<reference evidence="1" key="1">
    <citation type="submission" date="2024-12" db="EMBL/GenBank/DDBJ databases">
        <authorList>
            <person name="Wu N."/>
        </authorList>
    </citation>
    <scope>NUCLEOTIDE SEQUENCE</scope>
    <source>
        <strain evidence="1">P15</strain>
    </source>
</reference>
<name>A0ACC7P0B1_9BACL</name>
<organism evidence="1 2">
    <name type="scientific">Paenibacillus mesotrionivorans</name>
    <dbReference type="NCBI Taxonomy" id="3160968"/>
    <lineage>
        <taxon>Bacteria</taxon>
        <taxon>Bacillati</taxon>
        <taxon>Bacillota</taxon>
        <taxon>Bacilli</taxon>
        <taxon>Bacillales</taxon>
        <taxon>Paenibacillaceae</taxon>
        <taxon>Paenibacillus</taxon>
    </lineage>
</organism>
<evidence type="ECO:0000313" key="2">
    <source>
        <dbReference type="Proteomes" id="UP001631969"/>
    </source>
</evidence>
<accession>A0ACC7P0B1</accession>
<sequence length="668" mass="74571">MGRKLYHGVSWYPELWGREIWEQDIAMMKKTGINVVRMGEFAWSVFEPEEDKIDFSLYIEAVNLLHAHDIDTVMCTPTATPPVWISHGHPERMHQEPDGRVMGHGSRQHACTNHPYFRERSAKIVEAQAQALGRLPGVIAWQIDNEFKSHVAECFCGTCRGLWHTWLEQRYGTIGRLNVAWGTAVWSQTYQTFEQIPQPSTAVPFFHSSSLTTMHQLFSMELIAEFSEMQADLIRKHSPQPITHNSSVAFHLDNERLFGKLDFAAYDTYASFPNRNAYLINCDLWRNVKKDRGFWVMETSPGHGGSLRGQPQLHPDGYLKAEAVAAYALGAEAFCYWLWRQQRSGCEQPHGAILSAWGKPSIGYRNVLEVEDARRILEPVLLDTRPLQAEVGVTYSDRAKVFLRTEPHRNLQHRSLITHYYEQLLDLGLHRDLVPEGADLDGYRLYATPFLPYLSRELTDKAVAAVEKGAVWIVGPLTGGRTQEHTIPTDAALGRYLEELAGVETLYTYPMDGSGTTGTALGITAPLSLWSAVFRPVSAKAIGLIDQGPSQGEAFLTERPVGRGKIVMLGSLPAGEEGESMLRRILLHYAGQAGVTLRTDVSPGTIVAPREGVGYRLWVAVNMDGQGGSVTVPQDCRDALTGEAIAAGRLFLPPFGYRVIRMELAAES</sequence>
<proteinExistence type="predicted"/>
<protein>
    <submittedName>
        <fullName evidence="1">Beta-galactosidase</fullName>
    </submittedName>
</protein>
<keyword evidence="2" id="KW-1185">Reference proteome</keyword>
<dbReference type="Proteomes" id="UP001631969">
    <property type="component" value="Unassembled WGS sequence"/>
</dbReference>
<dbReference type="EMBL" id="JBJURJ010000009">
    <property type="protein sequence ID" value="MFM9329756.1"/>
    <property type="molecule type" value="Genomic_DNA"/>
</dbReference>
<gene>
    <name evidence="1" type="ORF">ACI1P1_15785</name>
</gene>